<gene>
    <name evidence="5" type="ORF">PJIAN_4483</name>
</gene>
<dbReference type="GO" id="GO:0051536">
    <property type="term" value="F:iron-sulfur cluster binding"/>
    <property type="evidence" value="ECO:0007669"/>
    <property type="project" value="UniProtKB-KW"/>
</dbReference>
<proteinExistence type="predicted"/>
<evidence type="ECO:0000256" key="2">
    <source>
        <dbReference type="ARBA" id="ARBA00023004"/>
    </source>
</evidence>
<dbReference type="Gene3D" id="3.30.70.20">
    <property type="match status" value="1"/>
</dbReference>
<name>A0A161LSW3_9BACT</name>
<evidence type="ECO:0000259" key="4">
    <source>
        <dbReference type="PROSITE" id="PS51379"/>
    </source>
</evidence>
<dbReference type="OrthoDB" id="9813230at2"/>
<feature type="domain" description="4Fe-4S ferredoxin-type" evidence="4">
    <location>
        <begin position="1"/>
        <end position="32"/>
    </location>
</feature>
<dbReference type="InterPro" id="IPR017896">
    <property type="entry name" value="4Fe4S_Fe-S-bd"/>
</dbReference>
<dbReference type="RefSeq" id="WP_084252407.1">
    <property type="nucleotide sequence ID" value="NZ_BDCR01000004.1"/>
</dbReference>
<keyword evidence="6" id="KW-1185">Reference proteome</keyword>
<organism evidence="5 6">
    <name type="scientific">Paludibacter jiangxiensis</name>
    <dbReference type="NCBI Taxonomy" id="681398"/>
    <lineage>
        <taxon>Bacteria</taxon>
        <taxon>Pseudomonadati</taxon>
        <taxon>Bacteroidota</taxon>
        <taxon>Bacteroidia</taxon>
        <taxon>Bacteroidales</taxon>
        <taxon>Paludibacteraceae</taxon>
        <taxon>Paludibacter</taxon>
    </lineage>
</organism>
<evidence type="ECO:0000313" key="5">
    <source>
        <dbReference type="EMBL" id="GAT63940.1"/>
    </source>
</evidence>
<dbReference type="PROSITE" id="PS00198">
    <property type="entry name" value="4FE4S_FER_1"/>
    <property type="match status" value="1"/>
</dbReference>
<keyword evidence="2" id="KW-0408">Iron</keyword>
<evidence type="ECO:0000256" key="1">
    <source>
        <dbReference type="ARBA" id="ARBA00022723"/>
    </source>
</evidence>
<dbReference type="EMBL" id="BDCR01000004">
    <property type="protein sequence ID" value="GAT63940.1"/>
    <property type="molecule type" value="Genomic_DNA"/>
</dbReference>
<dbReference type="InterPro" id="IPR017900">
    <property type="entry name" value="4Fe4S_Fe_S_CS"/>
</dbReference>
<feature type="domain" description="4Fe-4S ferredoxin-type" evidence="4">
    <location>
        <begin position="33"/>
        <end position="62"/>
    </location>
</feature>
<keyword evidence="3" id="KW-0411">Iron-sulfur</keyword>
<dbReference type="Proteomes" id="UP000076586">
    <property type="component" value="Unassembled WGS sequence"/>
</dbReference>
<dbReference type="Pfam" id="PF12837">
    <property type="entry name" value="Fer4_6"/>
    <property type="match status" value="1"/>
</dbReference>
<reference evidence="6" key="1">
    <citation type="submission" date="2016-04" db="EMBL/GenBank/DDBJ databases">
        <title>Draft genome sequence of Paludibacter jiangxiensis strain NM7.</title>
        <authorList>
            <person name="Qiu Y."/>
            <person name="Matsuura N."/>
            <person name="Ohashi A."/>
            <person name="Tourlousse M.D."/>
            <person name="Sekiguchi Y."/>
        </authorList>
    </citation>
    <scope>NUCLEOTIDE SEQUENCE [LARGE SCALE GENOMIC DNA]</scope>
    <source>
        <strain evidence="6">NM7</strain>
    </source>
</reference>
<dbReference type="SUPFAM" id="SSF54862">
    <property type="entry name" value="4Fe-4S ferredoxins"/>
    <property type="match status" value="1"/>
</dbReference>
<evidence type="ECO:0000313" key="6">
    <source>
        <dbReference type="Proteomes" id="UP000076586"/>
    </source>
</evidence>
<sequence>MALVIDSNLCPQNHRCPLINICPTGAITQTEFGLPVIDRSKCIQCGKCVRKCGMAAIYTVAD</sequence>
<comment type="caution">
    <text evidence="5">The sequence shown here is derived from an EMBL/GenBank/DDBJ whole genome shotgun (WGS) entry which is preliminary data.</text>
</comment>
<dbReference type="GO" id="GO:0046872">
    <property type="term" value="F:metal ion binding"/>
    <property type="evidence" value="ECO:0007669"/>
    <property type="project" value="UniProtKB-KW"/>
</dbReference>
<accession>A0A161LSW3</accession>
<dbReference type="STRING" id="681398.PJIAN_4483"/>
<evidence type="ECO:0000256" key="3">
    <source>
        <dbReference type="ARBA" id="ARBA00023014"/>
    </source>
</evidence>
<reference evidence="6" key="2">
    <citation type="journal article" date="2017" name="Genome Announc.">
        <title>Draft genome sequence of Paludibacter jiangxiensis NM7(T), a propionate-producing fermentative bacterium.</title>
        <authorList>
            <person name="Qiu Y.-L."/>
            <person name="Tourlousse D.M."/>
            <person name="Matsuura N."/>
            <person name="Ohashi A."/>
            <person name="Sekiguchi Y."/>
        </authorList>
    </citation>
    <scope>NUCLEOTIDE SEQUENCE [LARGE SCALE GENOMIC DNA]</scope>
    <source>
        <strain evidence="6">NM7</strain>
    </source>
</reference>
<dbReference type="PROSITE" id="PS51379">
    <property type="entry name" value="4FE4S_FER_2"/>
    <property type="match status" value="2"/>
</dbReference>
<protein>
    <submittedName>
        <fullName evidence="5">4Fe-4S binding domain-containing protein</fullName>
    </submittedName>
</protein>
<dbReference type="AlphaFoldDB" id="A0A161LSW3"/>
<keyword evidence="1" id="KW-0479">Metal-binding</keyword>